<accession>A0ABS8WG60</accession>
<reference evidence="1 2" key="1">
    <citation type="journal article" date="2022" name="Environ. Microbiol. Rep.">
        <title>Eco-phylogenetic analyses reveal divergent evolution of vitamin B12 metabolism in the marine bacterial family 'Psychromonadaceae'.</title>
        <authorList>
            <person name="Jin X."/>
            <person name="Yang Y."/>
            <person name="Cao H."/>
            <person name="Gao B."/>
            <person name="Zhao Z."/>
        </authorList>
    </citation>
    <scope>NUCLEOTIDE SEQUENCE [LARGE SCALE GENOMIC DNA]</scope>
    <source>
        <strain evidence="1 2">MKS20</strain>
    </source>
</reference>
<organism evidence="1 2">
    <name type="scientific">Motilimonas cestriensis</name>
    <dbReference type="NCBI Taxonomy" id="2742685"/>
    <lineage>
        <taxon>Bacteria</taxon>
        <taxon>Pseudomonadati</taxon>
        <taxon>Pseudomonadota</taxon>
        <taxon>Gammaproteobacteria</taxon>
        <taxon>Alteromonadales</taxon>
        <taxon>Alteromonadales genera incertae sedis</taxon>
        <taxon>Motilimonas</taxon>
    </lineage>
</organism>
<dbReference type="RefSeq" id="WP_233054923.1">
    <property type="nucleotide sequence ID" value="NZ_JAIMJA010000035.1"/>
</dbReference>
<dbReference type="EMBL" id="JAIMJA010000035">
    <property type="protein sequence ID" value="MCE2597177.1"/>
    <property type="molecule type" value="Genomic_DNA"/>
</dbReference>
<evidence type="ECO:0000313" key="1">
    <source>
        <dbReference type="EMBL" id="MCE2597177.1"/>
    </source>
</evidence>
<dbReference type="Proteomes" id="UP001201273">
    <property type="component" value="Unassembled WGS sequence"/>
</dbReference>
<name>A0ABS8WG60_9GAMM</name>
<sequence>MDCEVMKKLNQVIAILQLSADALHSGDDCSAQLIPANELTLELMGQIQGLLAASPSPCPLLSAA</sequence>
<keyword evidence="2" id="KW-1185">Reference proteome</keyword>
<protein>
    <submittedName>
        <fullName evidence="1">Uncharacterized protein</fullName>
    </submittedName>
</protein>
<comment type="caution">
    <text evidence="1">The sequence shown here is derived from an EMBL/GenBank/DDBJ whole genome shotgun (WGS) entry which is preliminary data.</text>
</comment>
<evidence type="ECO:0000313" key="2">
    <source>
        <dbReference type="Proteomes" id="UP001201273"/>
    </source>
</evidence>
<gene>
    <name evidence="1" type="ORF">K6Y31_20600</name>
</gene>
<proteinExistence type="predicted"/>